<comment type="caution">
    <text evidence="1">The sequence shown here is derived from an EMBL/GenBank/DDBJ whole genome shotgun (WGS) entry which is preliminary data.</text>
</comment>
<keyword evidence="2" id="KW-1185">Reference proteome</keyword>
<dbReference type="EMBL" id="VUJX02000008">
    <property type="protein sequence ID" value="KAL0933306.1"/>
    <property type="molecule type" value="Genomic_DNA"/>
</dbReference>
<reference evidence="1 2" key="1">
    <citation type="journal article" date="2020" name="Phytopathology">
        <title>Genome Sequence Resources of Colletotrichum truncatum, C. plurivorum, C. musicola, and C. sojae: Four Species Pathogenic to Soybean (Glycine max).</title>
        <authorList>
            <person name="Rogerio F."/>
            <person name="Boufleur T.R."/>
            <person name="Ciampi-Guillardi M."/>
            <person name="Sukno S.A."/>
            <person name="Thon M.R."/>
            <person name="Massola Junior N.S."/>
            <person name="Baroncelli R."/>
        </authorList>
    </citation>
    <scope>NUCLEOTIDE SEQUENCE [LARGE SCALE GENOMIC DNA]</scope>
    <source>
        <strain evidence="1 2">CMES1059</strain>
    </source>
</reference>
<protein>
    <submittedName>
        <fullName evidence="1">Uncharacterized protein</fullName>
    </submittedName>
</protein>
<sequence length="292" mass="32222">MSFIASSDQIAAFKQRCANPSYSQDAIGVEFTTTTEFISSVLPPTLEPADKPTGLISVSLCQSNVCGSFELSSISVRCRCDGVEGYWVLHLIVSESAAITWGRETWGEVKRDGKARLHSCGTLKSAFAERLGVRLIEIEADFTTPLEPEQVEWFDFEVKAFPNAQGTGLDADPNLIALKVVDSNNVRASGKGRLTIRGTQSDPLHTIPIKAVGDFFYNSGPSDWMFVSQRRLCSADEYMPYYVFRHYGNLVDLLVGVGLNPIQMAGELEEGLQFTRARTWVSANTEESDRTL</sequence>
<evidence type="ECO:0000313" key="1">
    <source>
        <dbReference type="EMBL" id="KAL0933306.1"/>
    </source>
</evidence>
<gene>
    <name evidence="1" type="ORF">CTRU02_212269</name>
</gene>
<organism evidence="1 2">
    <name type="scientific">Colletotrichum truncatum</name>
    <name type="common">Anthracnose fungus</name>
    <name type="synonym">Colletotrichum capsici</name>
    <dbReference type="NCBI Taxonomy" id="5467"/>
    <lineage>
        <taxon>Eukaryota</taxon>
        <taxon>Fungi</taxon>
        <taxon>Dikarya</taxon>
        <taxon>Ascomycota</taxon>
        <taxon>Pezizomycotina</taxon>
        <taxon>Sordariomycetes</taxon>
        <taxon>Hypocreomycetidae</taxon>
        <taxon>Glomerellales</taxon>
        <taxon>Glomerellaceae</taxon>
        <taxon>Colletotrichum</taxon>
        <taxon>Colletotrichum truncatum species complex</taxon>
    </lineage>
</organism>
<name>A0ACC3YNL6_COLTU</name>
<proteinExistence type="predicted"/>
<dbReference type="Proteomes" id="UP000805649">
    <property type="component" value="Unassembled WGS sequence"/>
</dbReference>
<evidence type="ECO:0000313" key="2">
    <source>
        <dbReference type="Proteomes" id="UP000805649"/>
    </source>
</evidence>
<accession>A0ACC3YNL6</accession>